<dbReference type="RefSeq" id="WP_248825437.1">
    <property type="nucleotide sequence ID" value="NZ_JALKFT010000014.1"/>
</dbReference>
<dbReference type="Gene3D" id="3.40.50.720">
    <property type="entry name" value="NAD(P)-binding Rossmann-like Domain"/>
    <property type="match status" value="1"/>
</dbReference>
<evidence type="ECO:0000256" key="2">
    <source>
        <dbReference type="ARBA" id="ARBA00023002"/>
    </source>
</evidence>
<dbReference type="InterPro" id="IPR011032">
    <property type="entry name" value="GroES-like_sf"/>
</dbReference>
<sequence>MQALVHDPHQPAGLRLAETADPVPSPDEALVEVRAASLNYGEVAYRGLHAKPGEVHGWDAAGIVVAAAADGSGPPVGTPVATFGWRGAWASLRAVATAELAVLPAGLDLAVAAATPVAGVSALRAVRRLGAVLGRRVLILGASGGVGRFAVQLAARAGADVVASVGSPARGEGLTDLGATEIIVGPTSLAGTVYGVLDNVGGQQLADAFARLEPAGIAIAIGRASGESTTIDFEQERLGSAGKRIEPFIMGGGVGDDLAYLVRLLERGELDPQIGWRGSWQRAPEAVEALLSRRVAGKAVLEIPG</sequence>
<organism evidence="5 6">
    <name type="scientific">Frankia umida</name>
    <dbReference type="NCBI Taxonomy" id="573489"/>
    <lineage>
        <taxon>Bacteria</taxon>
        <taxon>Bacillati</taxon>
        <taxon>Actinomycetota</taxon>
        <taxon>Actinomycetes</taxon>
        <taxon>Frankiales</taxon>
        <taxon>Frankiaceae</taxon>
        <taxon>Frankia</taxon>
    </lineage>
</organism>
<evidence type="ECO:0000259" key="4">
    <source>
        <dbReference type="SMART" id="SM00829"/>
    </source>
</evidence>
<dbReference type="PANTHER" id="PTHR48106">
    <property type="entry name" value="QUINONE OXIDOREDUCTASE PIG3-RELATED"/>
    <property type="match status" value="1"/>
</dbReference>
<dbReference type="SUPFAM" id="SSF50129">
    <property type="entry name" value="GroES-like"/>
    <property type="match status" value="1"/>
</dbReference>
<name>A0ABT0K038_9ACTN</name>
<dbReference type="Pfam" id="PF08240">
    <property type="entry name" value="ADH_N"/>
    <property type="match status" value="1"/>
</dbReference>
<dbReference type="SUPFAM" id="SSF51735">
    <property type="entry name" value="NAD(P)-binding Rossmann-fold domains"/>
    <property type="match status" value="1"/>
</dbReference>
<dbReference type="SMART" id="SM00829">
    <property type="entry name" value="PKS_ER"/>
    <property type="match status" value="1"/>
</dbReference>
<feature type="region of interest" description="Disordered" evidence="3">
    <location>
        <begin position="1"/>
        <end position="23"/>
    </location>
</feature>
<evidence type="ECO:0000313" key="5">
    <source>
        <dbReference type="EMBL" id="MCK9877153.1"/>
    </source>
</evidence>
<keyword evidence="2" id="KW-0560">Oxidoreductase</keyword>
<keyword evidence="6" id="KW-1185">Reference proteome</keyword>
<evidence type="ECO:0000313" key="6">
    <source>
        <dbReference type="Proteomes" id="UP001201873"/>
    </source>
</evidence>
<accession>A0ABT0K038</accession>
<dbReference type="InterPro" id="IPR013154">
    <property type="entry name" value="ADH-like_N"/>
</dbReference>
<comment type="caution">
    <text evidence="5">The sequence shown here is derived from an EMBL/GenBank/DDBJ whole genome shotgun (WGS) entry which is preliminary data.</text>
</comment>
<dbReference type="PANTHER" id="PTHR48106:SF18">
    <property type="entry name" value="QUINONE OXIDOREDUCTASE PIG3"/>
    <property type="match status" value="1"/>
</dbReference>
<evidence type="ECO:0000256" key="1">
    <source>
        <dbReference type="ARBA" id="ARBA00022857"/>
    </source>
</evidence>
<dbReference type="Proteomes" id="UP001201873">
    <property type="component" value="Unassembled WGS sequence"/>
</dbReference>
<keyword evidence="1" id="KW-0521">NADP</keyword>
<dbReference type="EMBL" id="JALKFT010000014">
    <property type="protein sequence ID" value="MCK9877153.1"/>
    <property type="molecule type" value="Genomic_DNA"/>
</dbReference>
<dbReference type="CDD" id="cd08270">
    <property type="entry name" value="MDR4"/>
    <property type="match status" value="1"/>
</dbReference>
<gene>
    <name evidence="5" type="ORF">MXD59_15450</name>
</gene>
<reference evidence="5 6" key="1">
    <citation type="submission" date="2022-04" db="EMBL/GenBank/DDBJ databases">
        <title>Genome diversity in the genus Frankia.</title>
        <authorList>
            <person name="Carlos-Shanley C."/>
            <person name="Hahn D."/>
        </authorList>
    </citation>
    <scope>NUCLEOTIDE SEQUENCE [LARGE SCALE GENOMIC DNA]</scope>
    <source>
        <strain evidence="5 6">Ag45/Mut15</strain>
    </source>
</reference>
<proteinExistence type="predicted"/>
<feature type="domain" description="Enoyl reductase (ER)" evidence="4">
    <location>
        <begin position="9"/>
        <end position="301"/>
    </location>
</feature>
<evidence type="ECO:0000256" key="3">
    <source>
        <dbReference type="SAM" id="MobiDB-lite"/>
    </source>
</evidence>
<dbReference type="Gene3D" id="3.90.180.10">
    <property type="entry name" value="Medium-chain alcohol dehydrogenases, catalytic domain"/>
    <property type="match status" value="1"/>
</dbReference>
<dbReference type="InterPro" id="IPR020843">
    <property type="entry name" value="ER"/>
</dbReference>
<protein>
    <submittedName>
        <fullName evidence="5">Zinc-binding dehydrogenase</fullName>
    </submittedName>
</protein>
<dbReference type="InterPro" id="IPR036291">
    <property type="entry name" value="NAD(P)-bd_dom_sf"/>
</dbReference>
<dbReference type="Pfam" id="PF13602">
    <property type="entry name" value="ADH_zinc_N_2"/>
    <property type="match status" value="1"/>
</dbReference>